<dbReference type="RefSeq" id="WP_345696886.1">
    <property type="nucleotide sequence ID" value="NZ_BAABIS010000001.1"/>
</dbReference>
<name>A0ABP9DM08_9ACTN</name>
<proteinExistence type="predicted"/>
<evidence type="ECO:0000313" key="2">
    <source>
        <dbReference type="EMBL" id="GAA4847247.1"/>
    </source>
</evidence>
<keyword evidence="1" id="KW-0472">Membrane</keyword>
<reference evidence="3" key="1">
    <citation type="journal article" date="2019" name="Int. J. Syst. Evol. Microbiol.">
        <title>The Global Catalogue of Microorganisms (GCM) 10K type strain sequencing project: providing services to taxonomists for standard genome sequencing and annotation.</title>
        <authorList>
            <consortium name="The Broad Institute Genomics Platform"/>
            <consortium name="The Broad Institute Genome Sequencing Center for Infectious Disease"/>
            <person name="Wu L."/>
            <person name="Ma J."/>
        </authorList>
    </citation>
    <scope>NUCLEOTIDE SEQUENCE [LARGE SCALE GENOMIC DNA]</scope>
    <source>
        <strain evidence="3">JCM 13006</strain>
    </source>
</reference>
<protein>
    <submittedName>
        <fullName evidence="2">Uncharacterized protein</fullName>
    </submittedName>
</protein>
<sequence length="272" mass="30464">MKDDIGALLTRASLAVAATVAVVVPVIDMVGGTGALPSWISVPNLTLLVLGTAMVPLLLELHRLRKLDSVDERLARMERLQRERFCGLVRVHSHFPESEFTAYAEGSRSEITILQTWIPDLHRLTKSLRIAVADRGVPLRILLLHPDSEVVQLRDRALRRDPAVHANVKLSVRESLGLLAELHGELPESSRHLLEVRLFESLPSVAIYRADEHYLVSSFLHGRRAVDSTQDEIDGDDTVMGEQARREFDLLWGNSHPVRFPDWRASIAPINP</sequence>
<evidence type="ECO:0000313" key="3">
    <source>
        <dbReference type="Proteomes" id="UP001501752"/>
    </source>
</evidence>
<keyword evidence="1" id="KW-0812">Transmembrane</keyword>
<gene>
    <name evidence="2" type="ORF">GCM10023235_25010</name>
</gene>
<evidence type="ECO:0000256" key="1">
    <source>
        <dbReference type="SAM" id="Phobius"/>
    </source>
</evidence>
<accession>A0ABP9DM08</accession>
<feature type="transmembrane region" description="Helical" evidence="1">
    <location>
        <begin position="7"/>
        <end position="27"/>
    </location>
</feature>
<keyword evidence="1" id="KW-1133">Transmembrane helix</keyword>
<dbReference type="Proteomes" id="UP001501752">
    <property type="component" value="Unassembled WGS sequence"/>
</dbReference>
<feature type="transmembrane region" description="Helical" evidence="1">
    <location>
        <begin position="39"/>
        <end position="59"/>
    </location>
</feature>
<keyword evidence="3" id="KW-1185">Reference proteome</keyword>
<comment type="caution">
    <text evidence="2">The sequence shown here is derived from an EMBL/GenBank/DDBJ whole genome shotgun (WGS) entry which is preliminary data.</text>
</comment>
<organism evidence="2 3">
    <name type="scientific">Kitasatospora terrestris</name>
    <dbReference type="NCBI Taxonomy" id="258051"/>
    <lineage>
        <taxon>Bacteria</taxon>
        <taxon>Bacillati</taxon>
        <taxon>Actinomycetota</taxon>
        <taxon>Actinomycetes</taxon>
        <taxon>Kitasatosporales</taxon>
        <taxon>Streptomycetaceae</taxon>
        <taxon>Kitasatospora</taxon>
    </lineage>
</organism>
<dbReference type="EMBL" id="BAABIS010000001">
    <property type="protein sequence ID" value="GAA4847247.1"/>
    <property type="molecule type" value="Genomic_DNA"/>
</dbReference>